<protein>
    <recommendedName>
        <fullName evidence="5">Hflx-type G domain-containing protein</fullName>
    </recommendedName>
</protein>
<evidence type="ECO:0000256" key="4">
    <source>
        <dbReference type="ARBA" id="ARBA00023134"/>
    </source>
</evidence>
<evidence type="ECO:0000313" key="6">
    <source>
        <dbReference type="EMBL" id="KAK4323139.1"/>
    </source>
</evidence>
<evidence type="ECO:0000256" key="1">
    <source>
        <dbReference type="ARBA" id="ARBA00022723"/>
    </source>
</evidence>
<organism evidence="6 7">
    <name type="scientific">Petrolisthes manimaculis</name>
    <dbReference type="NCBI Taxonomy" id="1843537"/>
    <lineage>
        <taxon>Eukaryota</taxon>
        <taxon>Metazoa</taxon>
        <taxon>Ecdysozoa</taxon>
        <taxon>Arthropoda</taxon>
        <taxon>Crustacea</taxon>
        <taxon>Multicrustacea</taxon>
        <taxon>Malacostraca</taxon>
        <taxon>Eumalacostraca</taxon>
        <taxon>Eucarida</taxon>
        <taxon>Decapoda</taxon>
        <taxon>Pleocyemata</taxon>
        <taxon>Anomura</taxon>
        <taxon>Galatheoidea</taxon>
        <taxon>Porcellanidae</taxon>
        <taxon>Petrolisthes</taxon>
    </lineage>
</organism>
<dbReference type="InterPro" id="IPR016496">
    <property type="entry name" value="GTPase_HflX"/>
</dbReference>
<dbReference type="Proteomes" id="UP001292094">
    <property type="component" value="Unassembled WGS sequence"/>
</dbReference>
<dbReference type="GO" id="GO:0046872">
    <property type="term" value="F:metal ion binding"/>
    <property type="evidence" value="ECO:0007669"/>
    <property type="project" value="UniProtKB-KW"/>
</dbReference>
<dbReference type="Pfam" id="PF01926">
    <property type="entry name" value="MMR_HSR1"/>
    <property type="match status" value="1"/>
</dbReference>
<sequence>MALLKIFRLNTQACLRDDLVKASNHKYTVSRSIFCSSHESSREHKVLHQSLATVVNNTRWNKLRNDISRTHTRSFVTSTVLFRKKVSRVKIPEKSADDNLSEDEILNDPQFESLRNQSRLQALATGVGGQVGVMVLQPWVKWGPQKRTDTSGQLMLQEAVALVSTLPLVSVVTQEVVSLQSLGKRMVFGSGTLERLVNEARANKSISCIFISLDIMKRSQIEELEAAFGMRIMDRYSVVLSIFHQHARTKEARLQVALAELPYIKKRVTYERDKLMVAEREKRLKAALTKLAGIRAHVRANRAKSSLPTIAVVGYTNAGKTSLIRAITQDSRAEGRNQLFATLDVTAHGCRLPCGVEVAFIDTVGFIQDIPTDLVASFKATLEDAIFSDVVVHVRDVSHPDYELQGATVSSTLGSLPLPSGTPVITAANKMDLGITRSPEQLADAYVVSATREEGIEDLLMAIQNEVLKVTGRKLWKFTLSTGSDQIQWLRGATGLVQEEIDEANPQITHVVAVLTDQELAAFTKNFEVKGKK</sequence>
<dbReference type="PROSITE" id="PS51705">
    <property type="entry name" value="G_HFLX"/>
    <property type="match status" value="1"/>
</dbReference>
<dbReference type="PANTHER" id="PTHR10229:SF0">
    <property type="entry name" value="GTP-BINDING PROTEIN 6-RELATED"/>
    <property type="match status" value="1"/>
</dbReference>
<feature type="domain" description="Hflx-type G" evidence="5">
    <location>
        <begin position="308"/>
        <end position="471"/>
    </location>
</feature>
<proteinExistence type="predicted"/>
<dbReference type="InterPro" id="IPR027417">
    <property type="entry name" value="P-loop_NTPase"/>
</dbReference>
<dbReference type="CDD" id="cd01878">
    <property type="entry name" value="HflX"/>
    <property type="match status" value="1"/>
</dbReference>
<keyword evidence="4" id="KW-0342">GTP-binding</keyword>
<dbReference type="GO" id="GO:0043022">
    <property type="term" value="F:ribosome binding"/>
    <property type="evidence" value="ECO:0007669"/>
    <property type="project" value="TreeGrafter"/>
</dbReference>
<dbReference type="GO" id="GO:0005737">
    <property type="term" value="C:cytoplasm"/>
    <property type="evidence" value="ECO:0007669"/>
    <property type="project" value="TreeGrafter"/>
</dbReference>
<name>A0AAE1QAF8_9EUCA</name>
<evidence type="ECO:0000259" key="5">
    <source>
        <dbReference type="PROSITE" id="PS51705"/>
    </source>
</evidence>
<dbReference type="InterPro" id="IPR042108">
    <property type="entry name" value="GTPase_HflX_N_sf"/>
</dbReference>
<evidence type="ECO:0000256" key="2">
    <source>
        <dbReference type="ARBA" id="ARBA00022741"/>
    </source>
</evidence>
<gene>
    <name evidence="6" type="ORF">Pmani_006141</name>
</gene>
<comment type="caution">
    <text evidence="6">The sequence shown here is derived from an EMBL/GenBank/DDBJ whole genome shotgun (WGS) entry which is preliminary data.</text>
</comment>
<evidence type="ECO:0000313" key="7">
    <source>
        <dbReference type="Proteomes" id="UP001292094"/>
    </source>
</evidence>
<dbReference type="PANTHER" id="PTHR10229">
    <property type="entry name" value="GTP-BINDING PROTEIN HFLX"/>
    <property type="match status" value="1"/>
</dbReference>
<dbReference type="InterPro" id="IPR030394">
    <property type="entry name" value="G_HFLX_dom"/>
</dbReference>
<dbReference type="FunFam" id="3.40.50.300:FF:000886">
    <property type="entry name" value="Putative GTP-binding protein 6"/>
    <property type="match status" value="1"/>
</dbReference>
<dbReference type="Pfam" id="PF13167">
    <property type="entry name" value="GTP-bdg_N"/>
    <property type="match status" value="1"/>
</dbReference>
<dbReference type="Gene3D" id="3.40.50.300">
    <property type="entry name" value="P-loop containing nucleotide triphosphate hydrolases"/>
    <property type="match status" value="1"/>
</dbReference>
<keyword evidence="7" id="KW-1185">Reference proteome</keyword>
<dbReference type="InterPro" id="IPR025121">
    <property type="entry name" value="GTPase_HflX_N"/>
</dbReference>
<reference evidence="6" key="1">
    <citation type="submission" date="2023-11" db="EMBL/GenBank/DDBJ databases">
        <title>Genome assemblies of two species of porcelain crab, Petrolisthes cinctipes and Petrolisthes manimaculis (Anomura: Porcellanidae).</title>
        <authorList>
            <person name="Angst P."/>
        </authorList>
    </citation>
    <scope>NUCLEOTIDE SEQUENCE</scope>
    <source>
        <strain evidence="6">PB745_02</strain>
        <tissue evidence="6">Gill</tissue>
    </source>
</reference>
<dbReference type="InterPro" id="IPR006073">
    <property type="entry name" value="GTP-bd"/>
</dbReference>
<keyword evidence="1" id="KW-0479">Metal-binding</keyword>
<evidence type="ECO:0000256" key="3">
    <source>
        <dbReference type="ARBA" id="ARBA00022842"/>
    </source>
</evidence>
<accession>A0AAE1QAF8</accession>
<dbReference type="EMBL" id="JAWZYT010000467">
    <property type="protein sequence ID" value="KAK4323139.1"/>
    <property type="molecule type" value="Genomic_DNA"/>
</dbReference>
<dbReference type="Gene3D" id="3.40.50.11060">
    <property type="entry name" value="GTPase HflX, N-terminal domain"/>
    <property type="match status" value="1"/>
</dbReference>
<dbReference type="AlphaFoldDB" id="A0AAE1QAF8"/>
<keyword evidence="2" id="KW-0547">Nucleotide-binding</keyword>
<dbReference type="SUPFAM" id="SSF52540">
    <property type="entry name" value="P-loop containing nucleoside triphosphate hydrolases"/>
    <property type="match status" value="1"/>
</dbReference>
<dbReference type="GO" id="GO:0005525">
    <property type="term" value="F:GTP binding"/>
    <property type="evidence" value="ECO:0007669"/>
    <property type="project" value="UniProtKB-KW"/>
</dbReference>
<keyword evidence="3" id="KW-0460">Magnesium</keyword>